<comment type="caution">
    <text evidence="2">The sequence shown here is derived from an EMBL/GenBank/DDBJ whole genome shotgun (WGS) entry which is preliminary data.</text>
</comment>
<name>A0ABR9W3S2_9MICO</name>
<dbReference type="InterPro" id="IPR050410">
    <property type="entry name" value="CCR4/nocturin_mRNA_transcr"/>
</dbReference>
<dbReference type="GO" id="GO:0004519">
    <property type="term" value="F:endonuclease activity"/>
    <property type="evidence" value="ECO:0007669"/>
    <property type="project" value="UniProtKB-KW"/>
</dbReference>
<keyword evidence="2" id="KW-0540">Nuclease</keyword>
<organism evidence="2 3">
    <name type="scientific">Brachybacterium epidermidis</name>
    <dbReference type="NCBI Taxonomy" id="2781983"/>
    <lineage>
        <taxon>Bacteria</taxon>
        <taxon>Bacillati</taxon>
        <taxon>Actinomycetota</taxon>
        <taxon>Actinomycetes</taxon>
        <taxon>Micrococcales</taxon>
        <taxon>Dermabacteraceae</taxon>
        <taxon>Brachybacterium</taxon>
    </lineage>
</organism>
<keyword evidence="3" id="KW-1185">Reference proteome</keyword>
<accession>A0ABR9W3S2</accession>
<dbReference type="PANTHER" id="PTHR12121:SF36">
    <property type="entry name" value="ENDONUCLEASE_EXONUCLEASE_PHOSPHATASE DOMAIN-CONTAINING PROTEIN"/>
    <property type="match status" value="1"/>
</dbReference>
<sequence length="274" mass="29496">MLLASPHAAALSVLTQNIRMQHPQTAPGQADHWGDRAPVLRDLLRRADADVVGTQEVTWPQLPVLEEALGSTHLRLGFGREGGARGEHCLLHLRRDRFEVQDWDQFWLSPTPATIGSVGWDAHITRVAVWARVRDHAADAELVLAVTHLDHAGELARAESAGLIANKLREVAGDAAPIVLIGDFNAPAGDSVPWRRLRDAGFVDTHDAAEHIAGEDIGTYTDYGPAVPGGQRIDWIMARGLGVHAYAAHDHVIDGVHASDHAGVQAIVEVAPSA</sequence>
<dbReference type="PANTHER" id="PTHR12121">
    <property type="entry name" value="CARBON CATABOLITE REPRESSOR PROTEIN 4"/>
    <property type="match status" value="1"/>
</dbReference>
<dbReference type="InterPro" id="IPR005135">
    <property type="entry name" value="Endo/exonuclease/phosphatase"/>
</dbReference>
<dbReference type="Proteomes" id="UP000644727">
    <property type="component" value="Unassembled WGS sequence"/>
</dbReference>
<reference evidence="2 3" key="1">
    <citation type="submission" date="2020-10" db="EMBL/GenBank/DDBJ databases">
        <title>Draft genome and description of Brachybacterium epidermidis sp nov.</title>
        <authorList>
            <person name="Boxberger M."/>
            <person name="La Scola B."/>
        </authorList>
    </citation>
    <scope>NUCLEOTIDE SEQUENCE [LARGE SCALE GENOMIC DNA]</scope>
    <source>
        <strain evidence="2 3">Marseille-Q2903</strain>
    </source>
</reference>
<evidence type="ECO:0000259" key="1">
    <source>
        <dbReference type="Pfam" id="PF03372"/>
    </source>
</evidence>
<protein>
    <submittedName>
        <fullName evidence="2">Endonuclease/exonuclease/phosphatase family protein</fullName>
    </submittedName>
</protein>
<dbReference type="Gene3D" id="3.60.10.10">
    <property type="entry name" value="Endonuclease/exonuclease/phosphatase"/>
    <property type="match status" value="1"/>
</dbReference>
<evidence type="ECO:0000313" key="2">
    <source>
        <dbReference type="EMBL" id="MBE9404793.1"/>
    </source>
</evidence>
<dbReference type="RefSeq" id="WP_193866534.1">
    <property type="nucleotide sequence ID" value="NZ_JADEYR010000014.1"/>
</dbReference>
<dbReference type="Pfam" id="PF03372">
    <property type="entry name" value="Exo_endo_phos"/>
    <property type="match status" value="1"/>
</dbReference>
<dbReference type="CDD" id="cd09083">
    <property type="entry name" value="EEP-1"/>
    <property type="match status" value="1"/>
</dbReference>
<gene>
    <name evidence="2" type="ORF">IOE58_11580</name>
</gene>
<keyword evidence="2" id="KW-0378">Hydrolase</keyword>
<dbReference type="SUPFAM" id="SSF56219">
    <property type="entry name" value="DNase I-like"/>
    <property type="match status" value="1"/>
</dbReference>
<keyword evidence="2" id="KW-0255">Endonuclease</keyword>
<dbReference type="InterPro" id="IPR036691">
    <property type="entry name" value="Endo/exonu/phosph_ase_sf"/>
</dbReference>
<evidence type="ECO:0000313" key="3">
    <source>
        <dbReference type="Proteomes" id="UP000644727"/>
    </source>
</evidence>
<proteinExistence type="predicted"/>
<dbReference type="EMBL" id="JADEYR010000014">
    <property type="protein sequence ID" value="MBE9404793.1"/>
    <property type="molecule type" value="Genomic_DNA"/>
</dbReference>
<feature type="domain" description="Endonuclease/exonuclease/phosphatase" evidence="1">
    <location>
        <begin position="14"/>
        <end position="261"/>
    </location>
</feature>